<proteinExistence type="predicted"/>
<evidence type="ECO:0000313" key="2">
    <source>
        <dbReference type="EMBL" id="KAG8081276.1"/>
    </source>
</evidence>
<keyword evidence="3" id="KW-1185">Reference proteome</keyword>
<reference evidence="2" key="1">
    <citation type="journal article" date="2021" name="bioRxiv">
        <title>Whole Genome Assembly and Annotation of Northern Wild Rice, Zizania palustris L., Supports a Whole Genome Duplication in the Zizania Genus.</title>
        <authorList>
            <person name="Haas M."/>
            <person name="Kono T."/>
            <person name="Macchietto M."/>
            <person name="Millas R."/>
            <person name="McGilp L."/>
            <person name="Shao M."/>
            <person name="Duquette J."/>
            <person name="Hirsch C.N."/>
            <person name="Kimball J."/>
        </authorList>
    </citation>
    <scope>NUCLEOTIDE SEQUENCE</scope>
    <source>
        <tissue evidence="2">Fresh leaf tissue</tissue>
    </source>
</reference>
<gene>
    <name evidence="2" type="ORF">GUJ93_ZPchr0007g3422</name>
</gene>
<name>A0A8J5TKB6_ZIZPA</name>
<accession>A0A8J5TKB6</accession>
<comment type="caution">
    <text evidence="2">The sequence shown here is derived from an EMBL/GenBank/DDBJ whole genome shotgun (WGS) entry which is preliminary data.</text>
</comment>
<sequence>MMSGSGYSSLPKAPGSVPVSPPARPSAPVTTASPLLSILTLVSSPRASQAATGPDPPAIKFTDSNIQTFCSTRPRARSPAPYHPPTDADGQIRSPFLVPIPPIGSSSRSDCLCGTGMPQHVSSKYGAGSRWQGGGTGSDDAGQGGWFRMFSVAVSSPTSRTSEEPRPVCFYRLTPIYDNDSIRNAQLADAILCMRF</sequence>
<protein>
    <submittedName>
        <fullName evidence="2">Uncharacterized protein</fullName>
    </submittedName>
</protein>
<dbReference type="Proteomes" id="UP000729402">
    <property type="component" value="Unassembled WGS sequence"/>
</dbReference>
<reference evidence="2" key="2">
    <citation type="submission" date="2021-02" db="EMBL/GenBank/DDBJ databases">
        <authorList>
            <person name="Kimball J.A."/>
            <person name="Haas M.W."/>
            <person name="Macchietto M."/>
            <person name="Kono T."/>
            <person name="Duquette J."/>
            <person name="Shao M."/>
        </authorList>
    </citation>
    <scope>NUCLEOTIDE SEQUENCE</scope>
    <source>
        <tissue evidence="2">Fresh leaf tissue</tissue>
    </source>
</reference>
<evidence type="ECO:0000256" key="1">
    <source>
        <dbReference type="SAM" id="MobiDB-lite"/>
    </source>
</evidence>
<dbReference type="EMBL" id="JAAALK010000282">
    <property type="protein sequence ID" value="KAG8081276.1"/>
    <property type="molecule type" value="Genomic_DNA"/>
</dbReference>
<dbReference type="AlphaFoldDB" id="A0A8J5TKB6"/>
<evidence type="ECO:0000313" key="3">
    <source>
        <dbReference type="Proteomes" id="UP000729402"/>
    </source>
</evidence>
<feature type="region of interest" description="Disordered" evidence="1">
    <location>
        <begin position="72"/>
        <end position="94"/>
    </location>
</feature>
<feature type="region of interest" description="Disordered" evidence="1">
    <location>
        <begin position="1"/>
        <end position="30"/>
    </location>
</feature>
<organism evidence="2 3">
    <name type="scientific">Zizania palustris</name>
    <name type="common">Northern wild rice</name>
    <dbReference type="NCBI Taxonomy" id="103762"/>
    <lineage>
        <taxon>Eukaryota</taxon>
        <taxon>Viridiplantae</taxon>
        <taxon>Streptophyta</taxon>
        <taxon>Embryophyta</taxon>
        <taxon>Tracheophyta</taxon>
        <taxon>Spermatophyta</taxon>
        <taxon>Magnoliopsida</taxon>
        <taxon>Liliopsida</taxon>
        <taxon>Poales</taxon>
        <taxon>Poaceae</taxon>
        <taxon>BOP clade</taxon>
        <taxon>Oryzoideae</taxon>
        <taxon>Oryzeae</taxon>
        <taxon>Zizaniinae</taxon>
        <taxon>Zizania</taxon>
    </lineage>
</organism>